<dbReference type="SUPFAM" id="SSF140860">
    <property type="entry name" value="Pseudo ankyrin repeat-like"/>
    <property type="match status" value="1"/>
</dbReference>
<dbReference type="CDD" id="cd09917">
    <property type="entry name" value="F-box_SF"/>
    <property type="match status" value="1"/>
</dbReference>
<name>A0A811BM70_9VIRU</name>
<dbReference type="PROSITE" id="PS50181">
    <property type="entry name" value="FBOX"/>
    <property type="match status" value="1"/>
</dbReference>
<dbReference type="InterPro" id="IPR052050">
    <property type="entry name" value="SecEffector_AnkRepeat"/>
</dbReference>
<dbReference type="EMBL" id="LC625835">
    <property type="protein sequence ID" value="BCU02878.1"/>
    <property type="molecule type" value="Genomic_DNA"/>
</dbReference>
<sequence length="554" mass="61165">MAGCDEACEQGHYKRRRVDETPATWHDLPAEIVAIIFGALDDFDLVGVRRVCRLWCALASDLYRRPLRLAPTRSEYVVEMARRGDMGAVCRAWSESVQAGLLASDLCRTDGRDRRKYAHDSDHDDAGAGHHGDHDNDGGNDAVRDHASCWDDDIDPRAVMQAAAESGNGVLVQWLCDWRSCLLTKEAVRAVAETGGQEAIRWLHTRDHTRRRLADGSIVTATLAGMGHLRALDWLHAWGDAVWDETACAAAAAAGRLDVLDWLRALDCPWDARTCVAAADAGHANILWWAVAHGCAHDDRDIVVGLVRNGLFDDIVRAVECGCPLSYLAWEEAADACRPDVLEWLLVQRCPTSPTAILSATARGCVDTMAWLRAHGASWHPHVFRHAAYKGHLDALKWAAANGCTLNALAMHDAACAGHLHVMEWLCDALDFSLDDDSLAPAAALAGQYDVLAWLRGRGYQWDENVWTEAAAKGKLDALRWAAEAGFAFDAHRCRDAIRHNTRSHRATKKWIGTRILSPIRPRCRLLCPTNVGPDPVARSTHVQWPCFTMSTRD</sequence>
<protein>
    <submittedName>
        <fullName evidence="3">Ankyrin repeat domain containing protein</fullName>
    </submittedName>
</protein>
<dbReference type="InterPro" id="IPR036770">
    <property type="entry name" value="Ankyrin_rpt-contain_sf"/>
</dbReference>
<dbReference type="SUPFAM" id="SSF81383">
    <property type="entry name" value="F-box domain"/>
    <property type="match status" value="1"/>
</dbReference>
<proteinExistence type="predicted"/>
<evidence type="ECO:0000256" key="1">
    <source>
        <dbReference type="SAM" id="MobiDB-lite"/>
    </source>
</evidence>
<dbReference type="InterPro" id="IPR001810">
    <property type="entry name" value="F-box_dom"/>
</dbReference>
<feature type="region of interest" description="Disordered" evidence="1">
    <location>
        <begin position="118"/>
        <end position="142"/>
    </location>
</feature>
<dbReference type="Gene3D" id="1.25.40.20">
    <property type="entry name" value="Ankyrin repeat-containing domain"/>
    <property type="match status" value="1"/>
</dbReference>
<dbReference type="InterPro" id="IPR036047">
    <property type="entry name" value="F-box-like_dom_sf"/>
</dbReference>
<dbReference type="PANTHER" id="PTHR46586">
    <property type="entry name" value="ANKYRIN REPEAT-CONTAINING PROTEIN"/>
    <property type="match status" value="1"/>
</dbReference>
<dbReference type="Gene3D" id="1.20.1280.50">
    <property type="match status" value="1"/>
</dbReference>
<accession>A0A811BM70</accession>
<organism evidence="3 4">
    <name type="scientific">Pandoravirus japonicus</name>
    <dbReference type="NCBI Taxonomy" id="2823154"/>
    <lineage>
        <taxon>Viruses</taxon>
        <taxon>Pandoravirus</taxon>
    </lineage>
</organism>
<reference evidence="3" key="1">
    <citation type="submission" date="2021-04" db="EMBL/GenBank/DDBJ databases">
        <title>Draft Genome Sequence of Pandoravirus japonicus, Isolated from the Sabaishi River of Niigata, Japan.</title>
        <authorList>
            <person name="Hosokawa N."/>
            <person name="Takahashi H."/>
            <person name="Aoki K."/>
            <person name="Takemura M."/>
        </authorList>
    </citation>
    <scope>NUCLEOTIDE SEQUENCE</scope>
</reference>
<dbReference type="Proteomes" id="UP001253637">
    <property type="component" value="Segment"/>
</dbReference>
<evidence type="ECO:0000313" key="4">
    <source>
        <dbReference type="Proteomes" id="UP001253637"/>
    </source>
</evidence>
<evidence type="ECO:0000259" key="2">
    <source>
        <dbReference type="PROSITE" id="PS50181"/>
    </source>
</evidence>
<evidence type="ECO:0000313" key="3">
    <source>
        <dbReference type="EMBL" id="BCU02878.1"/>
    </source>
</evidence>
<dbReference type="Pfam" id="PF12937">
    <property type="entry name" value="F-box-like"/>
    <property type="match status" value="1"/>
</dbReference>
<dbReference type="PANTHER" id="PTHR46586:SF3">
    <property type="entry name" value="ANKYRIN REPEAT-CONTAINING PROTEIN"/>
    <property type="match status" value="1"/>
</dbReference>
<feature type="domain" description="F-box" evidence="2">
    <location>
        <begin position="22"/>
        <end position="66"/>
    </location>
</feature>
<dbReference type="SUPFAM" id="SSF48403">
    <property type="entry name" value="Ankyrin repeat"/>
    <property type="match status" value="1"/>
</dbReference>